<reference evidence="1" key="1">
    <citation type="journal article" date="2020" name="Int. J. Syst. Evol. Microbiol.">
        <title>Aquipluma nitroreducens gen. nov. sp. nov., a novel facultatively anaerobic bacterium isolated from a freshwater lake.</title>
        <authorList>
            <person name="Watanabe M."/>
            <person name="Kojima H."/>
            <person name="Fukui M."/>
        </authorList>
    </citation>
    <scope>NUCLEOTIDE SEQUENCE</scope>
    <source>
        <strain evidence="1">MeG22</strain>
    </source>
</reference>
<sequence length="125" mass="14843">MRPQTPVDKKLGEGIRVRLTNREKELLTERCRKEGYSNLSDFGRAKLLRKREIRRIEASQEFSELMGQMDFELNKIGVNLNQIAKKLNTYLGYQLDSEDKRTLNNSYETLRKCFELLQKYMDHIP</sequence>
<proteinExistence type="predicted"/>
<keyword evidence="2" id="KW-1185">Reference proteome</keyword>
<gene>
    <name evidence="1" type="ORF">AQPE_4034</name>
</gene>
<dbReference type="RefSeq" id="WP_318348055.1">
    <property type="nucleotide sequence ID" value="NZ_AP018694.1"/>
</dbReference>
<evidence type="ECO:0000313" key="1">
    <source>
        <dbReference type="EMBL" id="BBE19846.1"/>
    </source>
</evidence>
<evidence type="ECO:0000313" key="2">
    <source>
        <dbReference type="Proteomes" id="UP001193389"/>
    </source>
</evidence>
<dbReference type="EMBL" id="AP018694">
    <property type="protein sequence ID" value="BBE19846.1"/>
    <property type="molecule type" value="Genomic_DNA"/>
</dbReference>
<dbReference type="AlphaFoldDB" id="A0A5K7SEF2"/>
<protein>
    <submittedName>
        <fullName evidence="1">Uncharacterized protein</fullName>
    </submittedName>
</protein>
<dbReference type="InterPro" id="IPR053842">
    <property type="entry name" value="NikA-like"/>
</dbReference>
<dbReference type="KEGG" id="anf:AQPE_4034"/>
<accession>A0A5K7SEF2</accession>
<dbReference type="Pfam" id="PF21983">
    <property type="entry name" value="NikA-like"/>
    <property type="match status" value="1"/>
</dbReference>
<dbReference type="Proteomes" id="UP001193389">
    <property type="component" value="Chromosome"/>
</dbReference>
<organism evidence="1 2">
    <name type="scientific">Aquipluma nitroreducens</name>
    <dbReference type="NCBI Taxonomy" id="2010828"/>
    <lineage>
        <taxon>Bacteria</taxon>
        <taxon>Pseudomonadati</taxon>
        <taxon>Bacteroidota</taxon>
        <taxon>Bacteroidia</taxon>
        <taxon>Marinilabiliales</taxon>
        <taxon>Prolixibacteraceae</taxon>
        <taxon>Aquipluma</taxon>
    </lineage>
</organism>
<name>A0A5K7SEF2_9BACT</name>